<dbReference type="InterPro" id="IPR058752">
    <property type="entry name" value="RDRP_C_head"/>
</dbReference>
<evidence type="ECO:0000256" key="4">
    <source>
        <dbReference type="ARBA" id="ARBA00022695"/>
    </source>
</evidence>
<dbReference type="InterPro" id="IPR007855">
    <property type="entry name" value="RDRP"/>
</dbReference>
<keyword evidence="6 8" id="KW-0943">RNA-mediated gene silencing</keyword>
<evidence type="ECO:0000256" key="5">
    <source>
        <dbReference type="ARBA" id="ARBA00022884"/>
    </source>
</evidence>
<evidence type="ECO:0000256" key="8">
    <source>
        <dbReference type="RuleBase" id="RU363098"/>
    </source>
</evidence>
<dbReference type="GO" id="GO:0031380">
    <property type="term" value="C:nuclear RNA-directed RNA polymerase complex"/>
    <property type="evidence" value="ECO:0007669"/>
    <property type="project" value="TreeGrafter"/>
</dbReference>
<keyword evidence="2 8" id="KW-0696">RNA-directed RNA polymerase</keyword>
<keyword evidence="3 8" id="KW-0808">Transferase</keyword>
<dbReference type="PANTHER" id="PTHR23079:SF24">
    <property type="entry name" value="RNA-DEPENDENT RNA POLYMERASE"/>
    <property type="match status" value="1"/>
</dbReference>
<keyword evidence="12" id="KW-1185">Reference proteome</keyword>
<dbReference type="GO" id="GO:0003968">
    <property type="term" value="F:RNA-directed RNA polymerase activity"/>
    <property type="evidence" value="ECO:0007669"/>
    <property type="project" value="UniProtKB-KW"/>
</dbReference>
<evidence type="ECO:0000256" key="2">
    <source>
        <dbReference type="ARBA" id="ARBA00022484"/>
    </source>
</evidence>
<reference evidence="12" key="1">
    <citation type="journal article" date="2019" name="Nat. Commun.">
        <title>The genome of broomcorn millet.</title>
        <authorList>
            <person name="Zou C."/>
            <person name="Miki D."/>
            <person name="Li D."/>
            <person name="Tang Q."/>
            <person name="Xiao L."/>
            <person name="Rajput S."/>
            <person name="Deng P."/>
            <person name="Jia W."/>
            <person name="Huang R."/>
            <person name="Zhang M."/>
            <person name="Sun Y."/>
            <person name="Hu J."/>
            <person name="Fu X."/>
            <person name="Schnable P.S."/>
            <person name="Li F."/>
            <person name="Zhang H."/>
            <person name="Feng B."/>
            <person name="Zhu X."/>
            <person name="Liu R."/>
            <person name="Schnable J.C."/>
            <person name="Zhu J.-K."/>
            <person name="Zhang H."/>
        </authorList>
    </citation>
    <scope>NUCLEOTIDE SEQUENCE [LARGE SCALE GENOMIC DNA]</scope>
</reference>
<dbReference type="EC" id="2.7.7.48" evidence="8"/>
<dbReference type="STRING" id="4540.A0A3L6RN63"/>
<dbReference type="Proteomes" id="UP000275267">
    <property type="component" value="Unassembled WGS sequence"/>
</dbReference>
<name>A0A3L6RN63_PANMI</name>
<dbReference type="OrthoDB" id="670658at2759"/>
<accession>A0A3L6RN63</accession>
<dbReference type="InterPro" id="IPR057596">
    <property type="entry name" value="RDRP_core"/>
</dbReference>
<dbReference type="GO" id="GO:0030422">
    <property type="term" value="P:siRNA processing"/>
    <property type="evidence" value="ECO:0007669"/>
    <property type="project" value="TreeGrafter"/>
</dbReference>
<evidence type="ECO:0000256" key="7">
    <source>
        <dbReference type="ARBA" id="ARBA00048744"/>
    </source>
</evidence>
<keyword evidence="4 8" id="KW-0548">Nucleotidyltransferase</keyword>
<evidence type="ECO:0000256" key="1">
    <source>
        <dbReference type="ARBA" id="ARBA00005762"/>
    </source>
</evidence>
<gene>
    <name evidence="11" type="ORF">C2845_PM13G06290</name>
</gene>
<evidence type="ECO:0000259" key="9">
    <source>
        <dbReference type="Pfam" id="PF05183"/>
    </source>
</evidence>
<proteinExistence type="inferred from homology"/>
<dbReference type="AlphaFoldDB" id="A0A3L6RN63"/>
<dbReference type="GO" id="GO:0003723">
    <property type="term" value="F:RNA binding"/>
    <property type="evidence" value="ECO:0007669"/>
    <property type="project" value="UniProtKB-KW"/>
</dbReference>
<comment type="similarity">
    <text evidence="1 8">Belongs to the RdRP family.</text>
</comment>
<sequence>MLRAGFDPANEPHLPAMLLAIRSSLMQGLLEKERIFVPKGSTICQQAFCEAQHNIFLSKQRAETIVGTVVIAKNPCLHPGDVRILEAVDVPELHHLVDCLVFPRKGDRPHANEASGSDLDGDIFFVTWDERLVPPGKRSRSPMDYSPAEAIQLPREVLPHDIIDFYLENMVSDNLGRISNAHVVHADRSKDGAMDGKCIQLAELAAIAVDSLKTGKIVTMPTYLRPTEYPDFMRKEDAISYKSEKILGDLYRSIKAAYGYDLVSHGTSTLDDLVYDMDLEVPGASDFLKDAWQCKCSYEMQLNTFLNQYGVHTEAELVTGEAWSLTKDDKKQHYETQERLNYSYFQLHREYRMQFW</sequence>
<evidence type="ECO:0000313" key="11">
    <source>
        <dbReference type="EMBL" id="RLN05331.1"/>
    </source>
</evidence>
<dbReference type="EMBL" id="PQIB02000008">
    <property type="protein sequence ID" value="RLN05331.1"/>
    <property type="molecule type" value="Genomic_DNA"/>
</dbReference>
<keyword evidence="5 8" id="KW-0694">RNA-binding</keyword>
<feature type="domain" description="RDRP core" evidence="9">
    <location>
        <begin position="1"/>
        <end position="254"/>
    </location>
</feature>
<evidence type="ECO:0000259" key="10">
    <source>
        <dbReference type="Pfam" id="PF26253"/>
    </source>
</evidence>
<dbReference type="PANTHER" id="PTHR23079">
    <property type="entry name" value="RNA-DEPENDENT RNA POLYMERASE"/>
    <property type="match status" value="1"/>
</dbReference>
<comment type="catalytic activity">
    <reaction evidence="7 8">
        <text>RNA(n) + a ribonucleoside 5'-triphosphate = RNA(n+1) + diphosphate</text>
        <dbReference type="Rhea" id="RHEA:21248"/>
        <dbReference type="Rhea" id="RHEA-COMP:14527"/>
        <dbReference type="Rhea" id="RHEA-COMP:17342"/>
        <dbReference type="ChEBI" id="CHEBI:33019"/>
        <dbReference type="ChEBI" id="CHEBI:61557"/>
        <dbReference type="ChEBI" id="CHEBI:140395"/>
        <dbReference type="EC" id="2.7.7.48"/>
    </reaction>
</comment>
<organism evidence="11 12">
    <name type="scientific">Panicum miliaceum</name>
    <name type="common">Proso millet</name>
    <name type="synonym">Broomcorn millet</name>
    <dbReference type="NCBI Taxonomy" id="4540"/>
    <lineage>
        <taxon>Eukaryota</taxon>
        <taxon>Viridiplantae</taxon>
        <taxon>Streptophyta</taxon>
        <taxon>Embryophyta</taxon>
        <taxon>Tracheophyta</taxon>
        <taxon>Spermatophyta</taxon>
        <taxon>Magnoliopsida</taxon>
        <taxon>Liliopsida</taxon>
        <taxon>Poales</taxon>
        <taxon>Poaceae</taxon>
        <taxon>PACMAD clade</taxon>
        <taxon>Panicoideae</taxon>
        <taxon>Panicodae</taxon>
        <taxon>Paniceae</taxon>
        <taxon>Panicinae</taxon>
        <taxon>Panicum</taxon>
        <taxon>Panicum sect. Panicum</taxon>
    </lineage>
</organism>
<dbReference type="Pfam" id="PF05183">
    <property type="entry name" value="RdRP"/>
    <property type="match status" value="1"/>
</dbReference>
<comment type="caution">
    <text evidence="11">The sequence shown here is derived from an EMBL/GenBank/DDBJ whole genome shotgun (WGS) entry which is preliminary data.</text>
</comment>
<evidence type="ECO:0000256" key="6">
    <source>
        <dbReference type="ARBA" id="ARBA00023158"/>
    </source>
</evidence>
<evidence type="ECO:0000256" key="3">
    <source>
        <dbReference type="ARBA" id="ARBA00022679"/>
    </source>
</evidence>
<feature type="domain" description="RDRP C-terminal head" evidence="10">
    <location>
        <begin position="275"/>
        <end position="355"/>
    </location>
</feature>
<evidence type="ECO:0000313" key="12">
    <source>
        <dbReference type="Proteomes" id="UP000275267"/>
    </source>
</evidence>
<dbReference type="Pfam" id="PF26253">
    <property type="entry name" value="RdRP_head"/>
    <property type="match status" value="1"/>
</dbReference>
<protein>
    <recommendedName>
        <fullName evidence="8">RNA-dependent RNA polymerase</fullName>
        <ecNumber evidence="8">2.7.7.48</ecNumber>
    </recommendedName>
</protein>
<comment type="function">
    <text evidence="8">Probably involved in the RNA silencing pathway and required for the generation of small interfering RNAs (siRNAs).</text>
</comment>